<dbReference type="SUPFAM" id="SSF103473">
    <property type="entry name" value="MFS general substrate transporter"/>
    <property type="match status" value="2"/>
</dbReference>
<feature type="transmembrane region" description="Helical" evidence="9">
    <location>
        <begin position="161"/>
        <end position="181"/>
    </location>
</feature>
<feature type="transmembrane region" description="Helical" evidence="9">
    <location>
        <begin position="325"/>
        <end position="346"/>
    </location>
</feature>
<feature type="transmembrane region" description="Helical" evidence="9">
    <location>
        <begin position="380"/>
        <end position="404"/>
    </location>
</feature>
<evidence type="ECO:0000256" key="5">
    <source>
        <dbReference type="ARBA" id="ARBA00022989"/>
    </source>
</evidence>
<feature type="transmembrane region" description="Helical" evidence="9">
    <location>
        <begin position="546"/>
        <end position="567"/>
    </location>
</feature>
<evidence type="ECO:0000256" key="3">
    <source>
        <dbReference type="ARBA" id="ARBA00022475"/>
    </source>
</evidence>
<feature type="compositionally biased region" description="Low complexity" evidence="8">
    <location>
        <begin position="779"/>
        <end position="794"/>
    </location>
</feature>
<dbReference type="Proteomes" id="UP000887458">
    <property type="component" value="Unassembled WGS sequence"/>
</dbReference>
<feature type="transmembrane region" description="Helical" evidence="9">
    <location>
        <begin position="574"/>
        <end position="596"/>
    </location>
</feature>
<comment type="subcellular location">
    <subcellularLocation>
        <location evidence="1">Cell membrane</location>
        <topology evidence="1">Multi-pass membrane protein</topology>
    </subcellularLocation>
</comment>
<feature type="transmembrane region" description="Helical" evidence="9">
    <location>
        <begin position="938"/>
        <end position="957"/>
    </location>
</feature>
<dbReference type="Pfam" id="PF07648">
    <property type="entry name" value="Kazal_2"/>
    <property type="match status" value="2"/>
</dbReference>
<dbReference type="PANTHER" id="PTHR11388:SF159">
    <property type="entry name" value="SOLUTE CARRIER ORGANIC ANION TRANSPORTER FAMILY MEMBER 74D"/>
    <property type="match status" value="1"/>
</dbReference>
<dbReference type="InterPro" id="IPR036259">
    <property type="entry name" value="MFS_trans_sf"/>
</dbReference>
<keyword evidence="3" id="KW-1003">Cell membrane</keyword>
<evidence type="ECO:0000313" key="12">
    <source>
        <dbReference type="Proteomes" id="UP000887458"/>
    </source>
</evidence>
<feature type="region of interest" description="Disordered" evidence="8">
    <location>
        <begin position="43"/>
        <end position="62"/>
    </location>
</feature>
<evidence type="ECO:0000256" key="2">
    <source>
        <dbReference type="ARBA" id="ARBA00009657"/>
    </source>
</evidence>
<gene>
    <name evidence="11" type="ORF">DERP_013002</name>
</gene>
<evidence type="ECO:0000313" key="11">
    <source>
        <dbReference type="EMBL" id="KAH9424581.1"/>
    </source>
</evidence>
<evidence type="ECO:0000256" key="6">
    <source>
        <dbReference type="ARBA" id="ARBA00023136"/>
    </source>
</evidence>
<sequence>MDWCLVGRFHNAWCTFANRILKTKKPKELMVALPSNGGHSYTGNNSNCAGNKSTNNDDPNGTINSKNIKYGRKLGEIPACMWRLATNPVYMVTCLGSCMELAIVSGFLIFLPKYLETQFSLGKSQANLFAGGIAIPGACFGIFLGGYILKRFQLTPKGAIQVVLFFNIICMGLYTALYFLGCENVKMAGTTLPYANTTRFQDSFSVNLTAECNLGCRCSSNDLEPVCDVRNKISYYSPCFAGCTSVDNSRDIRNYSNCACLLSNNNNNREITMVPIVTPGPCHQICTAMVPFMVLLFVITLVVSITQMPVVMITLRSVDEEERSLALGMQFVLFRLFGYIPSPIVFGNVIDSTCLVWKNHCGEQGGFCLLYNIEQFRLRYVGVCSAFKITAAILFFFDLLLICYREKKELKKLQMKTGGFTTDEVISSIISLDRLSVFGWAVVLTIPMPTPTPTTTTTMTTKPTMMMKMDSEDLPSSTKNNGNNEDFSCGIFNWHPHCLQRFANKKCFLTLFCLTSILQGVYYTYFVSVLTTIEKLYQIQSRTIGMVMSSTEIGQISGALLLTYYGGQGHRPRWIATGMLMFACAALLCSTPHYLFGSQQSKNMITVDDNDDGTTSISLSSVTIPMCMINSSITIDQMEICSEKSDSIQQHSRMINFILAIFFMSLLMIGLGTTAVNTLGIPYIDDNVAPKESPLYFGITIGVRIFGPVCGFLLGSVCTGIPVQFPFGTSDLQPNDPNWIGAWWLGLFLVGVSLLLASIPMMIFPRRLPQPDPSSYCHQQQQQQQQQIEQQQQQIEQENLLKSQKITDHHHHQQKDVEHVNQSESITYYDNLSTDNDNSKSICGGGSGGDSGFSQALKRLLTNKILLCRTASSVLHILPISGLYTFLPKYLESQYQLIAGDANIIAGLAGILVMGFGVFASGTFMRRFNPSAQSVAKWIAFAAISHVIGMIILMFLGCPPNQFAAIIILLELIKKNLTCSFDCNCPQGRFEPICGTNGITYLSPCLAGCSSIHINNTEKFYTNCKCDHHHPDSSDNIIIRKKIIAKPGICPSKCNTLTLYVIIFSLSALIISTSEVGAMLLTLRCVEPRDKAMALGFISFATGLFGNVPCPILYGTVIDSTCLFWEENCGKLGACRLYNQTNFLFFFTSLIREE</sequence>
<keyword evidence="5 9" id="KW-1133">Transmembrane helix</keyword>
<feature type="transmembrane region" description="Helical" evidence="9">
    <location>
        <begin position="1093"/>
        <end position="1114"/>
    </location>
</feature>
<feature type="domain" description="Kazal-like" evidence="10">
    <location>
        <begin position="973"/>
        <end position="1028"/>
    </location>
</feature>
<dbReference type="InterPro" id="IPR036058">
    <property type="entry name" value="Kazal_dom_sf"/>
</dbReference>
<feature type="transmembrane region" description="Helical" evidence="9">
    <location>
        <begin position="89"/>
        <end position="109"/>
    </location>
</feature>
<organism evidence="11 12">
    <name type="scientific">Dermatophagoides pteronyssinus</name>
    <name type="common">European house dust mite</name>
    <dbReference type="NCBI Taxonomy" id="6956"/>
    <lineage>
        <taxon>Eukaryota</taxon>
        <taxon>Metazoa</taxon>
        <taxon>Ecdysozoa</taxon>
        <taxon>Arthropoda</taxon>
        <taxon>Chelicerata</taxon>
        <taxon>Arachnida</taxon>
        <taxon>Acari</taxon>
        <taxon>Acariformes</taxon>
        <taxon>Sarcoptiformes</taxon>
        <taxon>Astigmata</taxon>
        <taxon>Psoroptidia</taxon>
        <taxon>Analgoidea</taxon>
        <taxon>Pyroglyphidae</taxon>
        <taxon>Dermatophagoidinae</taxon>
        <taxon>Dermatophagoides</taxon>
    </lineage>
</organism>
<feature type="domain" description="Kazal-like" evidence="10">
    <location>
        <begin position="206"/>
        <end position="259"/>
    </location>
</feature>
<keyword evidence="12" id="KW-1185">Reference proteome</keyword>
<feature type="transmembrane region" description="Helical" evidence="9">
    <location>
        <begin position="507"/>
        <end position="526"/>
    </location>
</feature>
<dbReference type="InterPro" id="IPR002350">
    <property type="entry name" value="Kazal_dom"/>
</dbReference>
<dbReference type="PROSITE" id="PS51465">
    <property type="entry name" value="KAZAL_2"/>
    <property type="match status" value="2"/>
</dbReference>
<dbReference type="NCBIfam" id="TIGR00805">
    <property type="entry name" value="oat"/>
    <property type="match status" value="2"/>
</dbReference>
<accession>A0ABQ8JPP8</accession>
<dbReference type="PANTHER" id="PTHR11388">
    <property type="entry name" value="ORGANIC ANION TRANSPORTER"/>
    <property type="match status" value="1"/>
</dbReference>
<feature type="transmembrane region" description="Helical" evidence="9">
    <location>
        <begin position="904"/>
        <end position="926"/>
    </location>
</feature>
<keyword evidence="4 9" id="KW-0812">Transmembrane</keyword>
<feature type="transmembrane region" description="Helical" evidence="9">
    <location>
        <begin position="695"/>
        <end position="722"/>
    </location>
</feature>
<proteinExistence type="inferred from homology"/>
<feature type="transmembrane region" description="Helical" evidence="9">
    <location>
        <begin position="657"/>
        <end position="683"/>
    </location>
</feature>
<dbReference type="EMBL" id="NJHN03000028">
    <property type="protein sequence ID" value="KAH9424581.1"/>
    <property type="molecule type" value="Genomic_DNA"/>
</dbReference>
<dbReference type="SUPFAM" id="SSF100895">
    <property type="entry name" value="Kazal-type serine protease inhibitors"/>
    <property type="match status" value="2"/>
</dbReference>
<evidence type="ECO:0000256" key="8">
    <source>
        <dbReference type="SAM" id="MobiDB-lite"/>
    </source>
</evidence>
<name>A0ABQ8JPP8_DERPT</name>
<evidence type="ECO:0000256" key="1">
    <source>
        <dbReference type="ARBA" id="ARBA00004651"/>
    </source>
</evidence>
<comment type="caution">
    <text evidence="11">The sequence shown here is derived from an EMBL/GenBank/DDBJ whole genome shotgun (WGS) entry which is preliminary data.</text>
</comment>
<feature type="transmembrane region" description="Helical" evidence="9">
    <location>
        <begin position="289"/>
        <end position="313"/>
    </location>
</feature>
<evidence type="ECO:0000259" key="10">
    <source>
        <dbReference type="PROSITE" id="PS51465"/>
    </source>
</evidence>
<reference evidence="11 12" key="2">
    <citation type="journal article" date="2022" name="Mol. Biol. Evol.">
        <title>Comparative Genomics Reveals Insights into the Divergent Evolution of Astigmatic Mites and Household Pest Adaptations.</title>
        <authorList>
            <person name="Xiong Q."/>
            <person name="Wan A.T."/>
            <person name="Liu X."/>
            <person name="Fung C.S."/>
            <person name="Xiao X."/>
            <person name="Malainual N."/>
            <person name="Hou J."/>
            <person name="Wang L."/>
            <person name="Wang M."/>
            <person name="Yang K.Y."/>
            <person name="Cui Y."/>
            <person name="Leung E.L."/>
            <person name="Nong W."/>
            <person name="Shin S.K."/>
            <person name="Au S.W."/>
            <person name="Jeong K.Y."/>
            <person name="Chew F.T."/>
            <person name="Hui J.H."/>
            <person name="Leung T.F."/>
            <person name="Tungtrongchitr A."/>
            <person name="Zhong N."/>
            <person name="Liu Z."/>
            <person name="Tsui S.K."/>
        </authorList>
    </citation>
    <scope>NUCLEOTIDE SEQUENCE [LARGE SCALE GENOMIC DNA]</scope>
    <source>
        <strain evidence="11">Derp</strain>
    </source>
</reference>
<dbReference type="Pfam" id="PF03137">
    <property type="entry name" value="OATP"/>
    <property type="match status" value="2"/>
</dbReference>
<keyword evidence="7" id="KW-1015">Disulfide bond</keyword>
<evidence type="ECO:0000256" key="9">
    <source>
        <dbReference type="SAM" id="Phobius"/>
    </source>
</evidence>
<dbReference type="InterPro" id="IPR004156">
    <property type="entry name" value="OATP"/>
</dbReference>
<reference evidence="11 12" key="1">
    <citation type="journal article" date="2018" name="J. Allergy Clin. Immunol.">
        <title>High-quality assembly of Dermatophagoides pteronyssinus genome and transcriptome reveals a wide range of novel allergens.</title>
        <authorList>
            <person name="Liu X.Y."/>
            <person name="Yang K.Y."/>
            <person name="Wang M.Q."/>
            <person name="Kwok J.S."/>
            <person name="Zeng X."/>
            <person name="Yang Z."/>
            <person name="Xiao X.J."/>
            <person name="Lau C.P."/>
            <person name="Li Y."/>
            <person name="Huang Z.M."/>
            <person name="Ba J.G."/>
            <person name="Yim A.K."/>
            <person name="Ouyang C.Y."/>
            <person name="Ngai S.M."/>
            <person name="Chan T.F."/>
            <person name="Leung E.L."/>
            <person name="Liu L."/>
            <person name="Liu Z.G."/>
            <person name="Tsui S.K."/>
        </authorList>
    </citation>
    <scope>NUCLEOTIDE SEQUENCE [LARGE SCALE GENOMIC DNA]</scope>
    <source>
        <strain evidence="11">Derp</strain>
    </source>
</reference>
<dbReference type="Gene3D" id="1.20.1250.20">
    <property type="entry name" value="MFS general substrate transporter like domains"/>
    <property type="match status" value="1"/>
</dbReference>
<feature type="transmembrane region" description="Helical" evidence="9">
    <location>
        <begin position="1057"/>
        <end position="1081"/>
    </location>
</feature>
<keyword evidence="6 9" id="KW-0472">Membrane</keyword>
<feature type="region of interest" description="Disordered" evidence="8">
    <location>
        <begin position="772"/>
        <end position="794"/>
    </location>
</feature>
<comment type="similarity">
    <text evidence="2">Belongs to the organo anion transporter (TC 2.A.60) family.</text>
</comment>
<feature type="transmembrane region" description="Helical" evidence="9">
    <location>
        <begin position="129"/>
        <end position="149"/>
    </location>
</feature>
<dbReference type="CDD" id="cd17336">
    <property type="entry name" value="MFS_SLCO_OATP"/>
    <property type="match status" value="1"/>
</dbReference>
<feature type="transmembrane region" description="Helical" evidence="9">
    <location>
        <begin position="866"/>
        <end position="884"/>
    </location>
</feature>
<evidence type="ECO:0000256" key="4">
    <source>
        <dbReference type="ARBA" id="ARBA00022692"/>
    </source>
</evidence>
<protein>
    <recommendedName>
        <fullName evidence="10">Kazal-like domain-containing protein</fullName>
    </recommendedName>
</protein>
<evidence type="ECO:0000256" key="7">
    <source>
        <dbReference type="ARBA" id="ARBA00023157"/>
    </source>
</evidence>
<feature type="transmembrane region" description="Helical" evidence="9">
    <location>
        <begin position="742"/>
        <end position="764"/>
    </location>
</feature>